<evidence type="ECO:0000256" key="1">
    <source>
        <dbReference type="ARBA" id="ARBA00009049"/>
    </source>
</evidence>
<name>A0A8H4VR46_9AGAR</name>
<feature type="region of interest" description="Disordered" evidence="4">
    <location>
        <begin position="306"/>
        <end position="352"/>
    </location>
</feature>
<dbReference type="GO" id="GO:0001965">
    <property type="term" value="F:G-protein alpha-subunit binding"/>
    <property type="evidence" value="ECO:0007669"/>
    <property type="project" value="TreeGrafter"/>
</dbReference>
<feature type="compositionally biased region" description="Low complexity" evidence="4">
    <location>
        <begin position="326"/>
        <end position="352"/>
    </location>
</feature>
<accession>A0A8H4VR46</accession>
<evidence type="ECO:0000256" key="4">
    <source>
        <dbReference type="SAM" id="MobiDB-lite"/>
    </source>
</evidence>
<dbReference type="GO" id="GO:0005085">
    <property type="term" value="F:guanyl-nucleotide exchange factor activity"/>
    <property type="evidence" value="ECO:0007669"/>
    <property type="project" value="UniProtKB-KW"/>
</dbReference>
<gene>
    <name evidence="5" type="ORF">D9613_005475</name>
</gene>
<protein>
    <recommendedName>
        <fullName evidence="7">Synembryn-A</fullName>
    </recommendedName>
</protein>
<dbReference type="EMBL" id="JAACJL010000016">
    <property type="protein sequence ID" value="KAF4619318.1"/>
    <property type="molecule type" value="Genomic_DNA"/>
</dbReference>
<dbReference type="Proteomes" id="UP000521872">
    <property type="component" value="Unassembled WGS sequence"/>
</dbReference>
<evidence type="ECO:0000256" key="2">
    <source>
        <dbReference type="ARBA" id="ARBA00022658"/>
    </source>
</evidence>
<evidence type="ECO:0000256" key="3">
    <source>
        <dbReference type="ARBA" id="ARBA00023186"/>
    </source>
</evidence>
<keyword evidence="2" id="KW-0344">Guanine-nucleotide releasing factor</keyword>
<evidence type="ECO:0000313" key="5">
    <source>
        <dbReference type="EMBL" id="KAF4619318.1"/>
    </source>
</evidence>
<feature type="region of interest" description="Disordered" evidence="4">
    <location>
        <begin position="583"/>
        <end position="605"/>
    </location>
</feature>
<evidence type="ECO:0008006" key="7">
    <source>
        <dbReference type="Google" id="ProtNLM"/>
    </source>
</evidence>
<proteinExistence type="inferred from homology"/>
<sequence length="605" mass="64982">MAEIRKAYAALSPSSSRSDVSAVFNSIINAPPFTFDKSGRVEIITTIIADLKGCGSKAKLTSRDAALALLAVKTLAKDPAGSRHLASPANLNTLLGFASTFKDDLEASSEALRCIANALFLVEESRNTFISKEVNGGDTCILMLEKSSHPDHIFVLSRILFLATVSGTSYVETMVENKHHGRTIVEIIGAKIDLMTTAIRNGAPSAKEALGDLLKFTFNILVHYPKLTESEPQSSTPHSDKVMGISGARDLTGKRLTILAPMLRAFHNLPPTTPSPITAPLTHVIHSLITIPISPALRPVWFGQPATGSARNSNASSPKVKTPQLSDSVPVSRSDSPTPKDSPTSPKPSTLDRALSVLAAGRRSLSSRASSPSTSATTFDVLQRAYDLLDTALTYYFPGSIDPDDADLRNRFKSEGVESPDDALSPVAVLITRLCNADEASRIRTRQWIVPDDLDRSSPLEQRADILGRSLRLLSCVYHSRLKDSLGEMLFAMADSDASTLCALVGYGNVAGYLFNKGIMSAPPATSSTANVNMTTPSGEAINPITGTTIQPKPAAPEMTEEEKEREMEKLFVLFDRLEKNGALPPEQNPIRKAIHEGKLSGPGI</sequence>
<reference evidence="5 6" key="1">
    <citation type="submission" date="2019-12" db="EMBL/GenBank/DDBJ databases">
        <authorList>
            <person name="Floudas D."/>
            <person name="Bentzer J."/>
            <person name="Ahren D."/>
            <person name="Johansson T."/>
            <person name="Persson P."/>
            <person name="Tunlid A."/>
        </authorList>
    </citation>
    <scope>NUCLEOTIDE SEQUENCE [LARGE SCALE GENOMIC DNA]</scope>
    <source>
        <strain evidence="5 6">CBS 102.39</strain>
    </source>
</reference>
<dbReference type="InterPro" id="IPR019318">
    <property type="entry name" value="Gua_nucleotide_exch_fac_Ric8"/>
</dbReference>
<organism evidence="5 6">
    <name type="scientific">Agrocybe pediades</name>
    <dbReference type="NCBI Taxonomy" id="84607"/>
    <lineage>
        <taxon>Eukaryota</taxon>
        <taxon>Fungi</taxon>
        <taxon>Dikarya</taxon>
        <taxon>Basidiomycota</taxon>
        <taxon>Agaricomycotina</taxon>
        <taxon>Agaricomycetes</taxon>
        <taxon>Agaricomycetidae</taxon>
        <taxon>Agaricales</taxon>
        <taxon>Agaricineae</taxon>
        <taxon>Strophariaceae</taxon>
        <taxon>Agrocybe</taxon>
    </lineage>
</organism>
<dbReference type="GO" id="GO:0005737">
    <property type="term" value="C:cytoplasm"/>
    <property type="evidence" value="ECO:0007669"/>
    <property type="project" value="TreeGrafter"/>
</dbReference>
<comment type="caution">
    <text evidence="5">The sequence shown here is derived from an EMBL/GenBank/DDBJ whole genome shotgun (WGS) entry which is preliminary data.</text>
</comment>
<keyword evidence="6" id="KW-1185">Reference proteome</keyword>
<dbReference type="AlphaFoldDB" id="A0A8H4VR46"/>
<comment type="similarity">
    <text evidence="1">Belongs to the synembryn family.</text>
</comment>
<dbReference type="PANTHER" id="PTHR12425:SF5">
    <property type="entry name" value="SYNEMBRYN"/>
    <property type="match status" value="1"/>
</dbReference>
<keyword evidence="3" id="KW-0143">Chaperone</keyword>
<evidence type="ECO:0000313" key="6">
    <source>
        <dbReference type="Proteomes" id="UP000521872"/>
    </source>
</evidence>
<dbReference type="GO" id="GO:0007186">
    <property type="term" value="P:G protein-coupled receptor signaling pathway"/>
    <property type="evidence" value="ECO:0007669"/>
    <property type="project" value="TreeGrafter"/>
</dbReference>
<dbReference type="PANTHER" id="PTHR12425">
    <property type="entry name" value="SYNEMBRYN"/>
    <property type="match status" value="1"/>
</dbReference>
<dbReference type="Pfam" id="PF10165">
    <property type="entry name" value="Ric8"/>
    <property type="match status" value="1"/>
</dbReference>
<feature type="compositionally biased region" description="Polar residues" evidence="4">
    <location>
        <begin position="306"/>
        <end position="325"/>
    </location>
</feature>